<reference evidence="3 4" key="1">
    <citation type="submission" date="2015-08" db="EMBL/GenBank/DDBJ databases">
        <title>Draft Genome Sequence of Pseudoalteromonas porphyrae UCD-SED14.</title>
        <authorList>
            <person name="Coil D.A."/>
            <person name="Jospin G."/>
            <person name="Lee R.D."/>
            <person name="Eisen J.A."/>
        </authorList>
    </citation>
    <scope>NUCLEOTIDE SEQUENCE [LARGE SCALE GENOMIC DNA]</scope>
    <source>
        <strain evidence="3 4">UCD-SED14</strain>
    </source>
</reference>
<evidence type="ECO:0000259" key="2">
    <source>
        <dbReference type="Pfam" id="PF21028"/>
    </source>
</evidence>
<keyword evidence="4" id="KW-1185">Reference proteome</keyword>
<dbReference type="EMBL" id="LHPH01000028">
    <property type="protein sequence ID" value="KPH57713.1"/>
    <property type="molecule type" value="Genomic_DNA"/>
</dbReference>
<dbReference type="OrthoDB" id="3078366at2"/>
<evidence type="ECO:0000259" key="1">
    <source>
        <dbReference type="Pfam" id="PF06938"/>
    </source>
</evidence>
<comment type="caution">
    <text evidence="3">The sequence shown here is derived from an EMBL/GenBank/DDBJ whole genome shotgun (WGS) entry which is preliminary data.</text>
</comment>
<dbReference type="RefSeq" id="WP_054455769.1">
    <property type="nucleotide sequence ID" value="NZ_LHPH01000028.1"/>
</dbReference>
<accession>A0A0N1EEL8</accession>
<feature type="domain" description="DUF1285" evidence="1">
    <location>
        <begin position="17"/>
        <end position="82"/>
    </location>
</feature>
<proteinExistence type="predicted"/>
<evidence type="ECO:0008006" key="5">
    <source>
        <dbReference type="Google" id="ProtNLM"/>
    </source>
</evidence>
<dbReference type="Gene3D" id="3.10.540.10">
    <property type="entry name" value="duf1285 like domain"/>
    <property type="match status" value="1"/>
</dbReference>
<dbReference type="InterPro" id="IPR048341">
    <property type="entry name" value="DUF1285_N"/>
</dbReference>
<organism evidence="3 4">
    <name type="scientific">Pseudoalteromonas porphyrae</name>
    <dbReference type="NCBI Taxonomy" id="187330"/>
    <lineage>
        <taxon>Bacteria</taxon>
        <taxon>Pseudomonadati</taxon>
        <taxon>Pseudomonadota</taxon>
        <taxon>Gammaproteobacteria</taxon>
        <taxon>Alteromonadales</taxon>
        <taxon>Pseudoalteromonadaceae</taxon>
        <taxon>Pseudoalteromonas</taxon>
    </lineage>
</organism>
<dbReference type="Pfam" id="PF06938">
    <property type="entry name" value="DUF1285_N"/>
    <property type="match status" value="1"/>
</dbReference>
<dbReference type="InterPro" id="IPR023361">
    <property type="entry name" value="DUF1285_beta_roll_sf"/>
</dbReference>
<evidence type="ECO:0000313" key="4">
    <source>
        <dbReference type="Proteomes" id="UP000037848"/>
    </source>
</evidence>
<dbReference type="Gene3D" id="2.30.270.10">
    <property type="entry name" value="duf1285 protein"/>
    <property type="match status" value="1"/>
</dbReference>
<sequence>MISLKELAAQLSQPSKPFDSWQPAHCGELPIVIDAQGKWHYAGSEITRSAMVKLFASVLCKEQGQFYLKTPVEKIAITVIDAPFNIIAWHMEQTAQGTVLCCRDNIERTWLVSADLPLVMQNYQGNEIPYLQLPNGCSARIARSVFYQWAEEIAQADEQGYFIQSAGQRFYLNV</sequence>
<dbReference type="InterPro" id="IPR048342">
    <property type="entry name" value="DUF1285_C"/>
</dbReference>
<dbReference type="AlphaFoldDB" id="A0A0N1EEL8"/>
<name>A0A0N1EEL8_9GAMM</name>
<dbReference type="STRING" id="187330.AMS58_10110"/>
<dbReference type="Proteomes" id="UP000037848">
    <property type="component" value="Unassembled WGS sequence"/>
</dbReference>
<dbReference type="PATRIC" id="fig|187330.3.peg.2371"/>
<protein>
    <recommendedName>
        <fullName evidence="5">DUF1285 domain-containing protein</fullName>
    </recommendedName>
</protein>
<feature type="domain" description="DUF1285" evidence="2">
    <location>
        <begin position="83"/>
        <end position="172"/>
    </location>
</feature>
<gene>
    <name evidence="3" type="ORF">ADS77_18600</name>
</gene>
<evidence type="ECO:0000313" key="3">
    <source>
        <dbReference type="EMBL" id="KPH57713.1"/>
    </source>
</evidence>
<dbReference type="Pfam" id="PF21028">
    <property type="entry name" value="DUF1285_C"/>
    <property type="match status" value="1"/>
</dbReference>